<dbReference type="GO" id="GO:0052689">
    <property type="term" value="F:carboxylic ester hydrolase activity"/>
    <property type="evidence" value="ECO:0007669"/>
    <property type="project" value="TreeGrafter"/>
</dbReference>
<dbReference type="Proteomes" id="UP000657385">
    <property type="component" value="Unassembled WGS sequence"/>
</dbReference>
<dbReference type="InterPro" id="IPR029058">
    <property type="entry name" value="AB_hydrolase_fold"/>
</dbReference>
<dbReference type="Gene3D" id="3.40.50.1820">
    <property type="entry name" value="alpha/beta hydrolase"/>
    <property type="match status" value="1"/>
</dbReference>
<dbReference type="InterPro" id="IPR053145">
    <property type="entry name" value="AB_hydrolase_Est10"/>
</dbReference>
<name>A0A931B1N4_9ACTN</name>
<dbReference type="AlphaFoldDB" id="A0A931B1N4"/>
<protein>
    <submittedName>
        <fullName evidence="1">Alpha/beta hydrolase</fullName>
    </submittedName>
</protein>
<gene>
    <name evidence="1" type="ORF">I2501_11260</name>
</gene>
<sequence length="438" mass="44432">MAVGLAVVDLAMRGEFAAIEARFAPRLRVALPAGGLRKAWETEIGVIGAELRRGEPTAEDIAPGLVRVRVPLTGRHGGLTVLMGIDAEGALQGLRLDGAGGGGSAWAAPAYADPGRFEEREVVLDAGLGPVTGVLTLPRVGAEAAPSASAASAPSAATAGPAPGVVLLSGAGPFDRDGTAGPLKPLKDLAWGLASRGVASLRFDKVTGVHADRVAATPGFTLADEYVPHAVAAVRALQGAPGVDPARVFVLGHSAGGKVAPRVAAAEPSVAGLVLFAADAAPMNHAAVRVFRHIAALTPGLGAEAEAAIAELERQAARVDSPDLAADTPGAELPLGLSGAYWLDLRGYDPVATLAALDMPALLLQGGRDYQVTVADDLALWRAGLDGRPGVTVSVHERADHLFFMGDGPATPADYAVPGHVDGGVVAEIAEWITAQRL</sequence>
<dbReference type="SUPFAM" id="SSF53474">
    <property type="entry name" value="alpha/beta-Hydrolases"/>
    <property type="match status" value="1"/>
</dbReference>
<dbReference type="PANTHER" id="PTHR43265:SF1">
    <property type="entry name" value="ESTERASE ESTD"/>
    <property type="match status" value="1"/>
</dbReference>
<organism evidence="1 2">
    <name type="scientific">Streptacidiphilus fuscans</name>
    <dbReference type="NCBI Taxonomy" id="2789292"/>
    <lineage>
        <taxon>Bacteria</taxon>
        <taxon>Bacillati</taxon>
        <taxon>Actinomycetota</taxon>
        <taxon>Actinomycetes</taxon>
        <taxon>Kitasatosporales</taxon>
        <taxon>Streptomycetaceae</taxon>
        <taxon>Streptacidiphilus</taxon>
    </lineage>
</organism>
<evidence type="ECO:0000313" key="1">
    <source>
        <dbReference type="EMBL" id="MBF9068608.1"/>
    </source>
</evidence>
<accession>A0A931B1N4</accession>
<keyword evidence="2" id="KW-1185">Reference proteome</keyword>
<dbReference type="PANTHER" id="PTHR43265">
    <property type="entry name" value="ESTERASE ESTD"/>
    <property type="match status" value="1"/>
</dbReference>
<evidence type="ECO:0000313" key="2">
    <source>
        <dbReference type="Proteomes" id="UP000657385"/>
    </source>
</evidence>
<proteinExistence type="predicted"/>
<comment type="caution">
    <text evidence="1">The sequence shown here is derived from an EMBL/GenBank/DDBJ whole genome shotgun (WGS) entry which is preliminary data.</text>
</comment>
<reference evidence="1" key="1">
    <citation type="submission" date="2020-11" db="EMBL/GenBank/DDBJ databases">
        <title>Isolation and identification of active actinomycetes.</title>
        <authorList>
            <person name="Yu B."/>
        </authorList>
    </citation>
    <scope>NUCLEOTIDE SEQUENCE</scope>
    <source>
        <strain evidence="1">NEAU-YB345</strain>
    </source>
</reference>
<keyword evidence="1" id="KW-0378">Hydrolase</keyword>
<dbReference type="EMBL" id="JADPRT010000004">
    <property type="protein sequence ID" value="MBF9068608.1"/>
    <property type="molecule type" value="Genomic_DNA"/>
</dbReference>